<evidence type="ECO:0000313" key="1">
    <source>
        <dbReference type="EMBL" id="EFM45533.1"/>
    </source>
</evidence>
<dbReference type="EMBL" id="AEET01000038">
    <property type="protein sequence ID" value="EFM45533.1"/>
    <property type="molecule type" value="Genomic_DNA"/>
</dbReference>
<sequence>MTWDFTQPTILAKGLCVQDYTEKMPYLVKARKTIAAPANQVPTARSISTHPTVLAFTAILAGYGT</sequence>
<reference evidence="1" key="1">
    <citation type="submission" date="2010-08" db="EMBL/GenBank/DDBJ databases">
        <authorList>
            <person name="Muzny D."/>
            <person name="Qin X."/>
            <person name="Deng J."/>
            <person name="Jiang H."/>
            <person name="Liu Y."/>
            <person name="Qu J."/>
            <person name="Song X.-Z."/>
            <person name="Zhang L."/>
            <person name="Thornton R."/>
            <person name="Coyle M."/>
            <person name="Francisco L."/>
            <person name="Jackson L."/>
            <person name="Javaid M."/>
            <person name="Korchina V."/>
            <person name="Kovar C."/>
            <person name="Mata R."/>
            <person name="Mathew T."/>
            <person name="Ngo R."/>
            <person name="Nguyen L."/>
            <person name="Nguyen N."/>
            <person name="Okwuonu G."/>
            <person name="Ongeri F."/>
            <person name="Pham C."/>
            <person name="Simmons D."/>
            <person name="Wilczek-Boney K."/>
            <person name="Hale W."/>
            <person name="Jakkamsetti A."/>
            <person name="Pham P."/>
            <person name="Ruth R."/>
            <person name="San Lucas F."/>
            <person name="Warren J."/>
            <person name="Zhang J."/>
            <person name="Zhao Z."/>
            <person name="Zhou C."/>
            <person name="Zhu D."/>
            <person name="Lee S."/>
            <person name="Bess C."/>
            <person name="Blankenburg K."/>
            <person name="Forbes L."/>
            <person name="Fu Q."/>
            <person name="Gubbala S."/>
            <person name="Hirani K."/>
            <person name="Jayaseelan J.C."/>
            <person name="Lara F."/>
            <person name="Munidasa M."/>
            <person name="Palculict T."/>
            <person name="Patil S."/>
            <person name="Pu L.-L."/>
            <person name="Saada N."/>
            <person name="Tang L."/>
            <person name="Weissenberger G."/>
            <person name="Zhu Y."/>
            <person name="Hemphill L."/>
            <person name="Shang Y."/>
            <person name="Youmans B."/>
            <person name="Ayvaz T."/>
            <person name="Ross M."/>
            <person name="Santibanez J."/>
            <person name="Aqrawi P."/>
            <person name="Gross S."/>
            <person name="Joshi V."/>
            <person name="Fowler G."/>
            <person name="Nazareth L."/>
            <person name="Reid J."/>
            <person name="Worley K."/>
            <person name="Petrosino J."/>
            <person name="Highlander S."/>
            <person name="Gibbs R."/>
        </authorList>
    </citation>
    <scope>NUCLEOTIDE SEQUENCE [LARGE SCALE GENOMIC DNA]</scope>
    <source>
        <strain evidence="1">ATCC 35239</strain>
    </source>
</reference>
<accession>E0QSF8</accession>
<name>E0QSF8_9ACTO</name>
<keyword evidence="2" id="KW-1185">Reference proteome</keyword>
<evidence type="ECO:0000313" key="2">
    <source>
        <dbReference type="Proteomes" id="UP000003045"/>
    </source>
</evidence>
<gene>
    <name evidence="1" type="ORF">HMPREF0580_1823</name>
</gene>
<dbReference type="AlphaFoldDB" id="E0QSF8"/>
<organism evidence="1 2">
    <name type="scientific">Mobiluncus mulieris ATCC 35239</name>
    <dbReference type="NCBI Taxonomy" id="871571"/>
    <lineage>
        <taxon>Bacteria</taxon>
        <taxon>Bacillati</taxon>
        <taxon>Actinomycetota</taxon>
        <taxon>Actinomycetes</taxon>
        <taxon>Actinomycetales</taxon>
        <taxon>Actinomycetaceae</taxon>
        <taxon>Mobiluncus</taxon>
    </lineage>
</organism>
<dbReference type="Proteomes" id="UP000003045">
    <property type="component" value="Unassembled WGS sequence"/>
</dbReference>
<comment type="caution">
    <text evidence="1">The sequence shown here is derived from an EMBL/GenBank/DDBJ whole genome shotgun (WGS) entry which is preliminary data.</text>
</comment>
<dbReference type="HOGENOM" id="CLU_2845037_0_0_11"/>
<proteinExistence type="predicted"/>
<protein>
    <submittedName>
        <fullName evidence="1">Uncharacterized protein</fullName>
    </submittedName>
</protein>